<reference evidence="1" key="1">
    <citation type="submission" date="2018-05" db="EMBL/GenBank/DDBJ databases">
        <authorList>
            <person name="Lanie J.A."/>
            <person name="Ng W.-L."/>
            <person name="Kazmierczak K.M."/>
            <person name="Andrzejewski T.M."/>
            <person name="Davidsen T.M."/>
            <person name="Wayne K.J."/>
            <person name="Tettelin H."/>
            <person name="Glass J.I."/>
            <person name="Rusch D."/>
            <person name="Podicherti R."/>
            <person name="Tsui H.-C.T."/>
            <person name="Winkler M.E."/>
        </authorList>
    </citation>
    <scope>NUCLEOTIDE SEQUENCE</scope>
</reference>
<organism evidence="1">
    <name type="scientific">marine metagenome</name>
    <dbReference type="NCBI Taxonomy" id="408172"/>
    <lineage>
        <taxon>unclassified sequences</taxon>
        <taxon>metagenomes</taxon>
        <taxon>ecological metagenomes</taxon>
    </lineage>
</organism>
<sequence>MGENSMGQDLQAELKAFEPKHDFFVGIDSDGCAFNSMEVKHNDSFSVNLIKYFGLAAISRQVHQVWDFVNLYSKTRGINRFKAIILAFDFLSQMPKVK</sequence>
<proteinExistence type="predicted"/>
<gene>
    <name evidence="1" type="ORF">METZ01_LOCUS338309</name>
</gene>
<evidence type="ECO:0000313" key="1">
    <source>
        <dbReference type="EMBL" id="SVC85455.1"/>
    </source>
</evidence>
<feature type="non-terminal residue" evidence="1">
    <location>
        <position position="98"/>
    </location>
</feature>
<accession>A0A382QKP3</accession>
<dbReference type="EMBL" id="UINC01114851">
    <property type="protein sequence ID" value="SVC85455.1"/>
    <property type="molecule type" value="Genomic_DNA"/>
</dbReference>
<protein>
    <submittedName>
        <fullName evidence="1">Uncharacterized protein</fullName>
    </submittedName>
</protein>
<dbReference type="AlphaFoldDB" id="A0A382QKP3"/>
<name>A0A382QKP3_9ZZZZ</name>